<keyword evidence="2" id="KW-0175">Coiled coil</keyword>
<dbReference type="InterPro" id="IPR058647">
    <property type="entry name" value="BSH_CzcB-like"/>
</dbReference>
<dbReference type="SUPFAM" id="SSF111369">
    <property type="entry name" value="HlyD-like secretion proteins"/>
    <property type="match status" value="1"/>
</dbReference>
<dbReference type="InterPro" id="IPR058792">
    <property type="entry name" value="Beta-barrel_RND_2"/>
</dbReference>
<dbReference type="NCBIfam" id="TIGR01730">
    <property type="entry name" value="RND_mfp"/>
    <property type="match status" value="1"/>
</dbReference>
<gene>
    <name evidence="6" type="ORF">GCM10010832_03010</name>
</gene>
<name>A0ABQ1SBX6_9FLAO</name>
<feature type="domain" description="CzcB-like alpha-helical hairpin" evidence="3">
    <location>
        <begin position="124"/>
        <end position="181"/>
    </location>
</feature>
<feature type="coiled-coil region" evidence="2">
    <location>
        <begin position="19"/>
        <end position="50"/>
    </location>
</feature>
<evidence type="ECO:0000256" key="2">
    <source>
        <dbReference type="SAM" id="Coils"/>
    </source>
</evidence>
<dbReference type="InterPro" id="IPR006143">
    <property type="entry name" value="RND_pump_MFP"/>
</dbReference>
<dbReference type="PANTHER" id="PTHR30469:SF15">
    <property type="entry name" value="HLYD FAMILY OF SECRETION PROTEINS"/>
    <property type="match status" value="1"/>
</dbReference>
<evidence type="ECO:0000256" key="1">
    <source>
        <dbReference type="ARBA" id="ARBA00009477"/>
    </source>
</evidence>
<dbReference type="Proteomes" id="UP000599179">
    <property type="component" value="Unassembled WGS sequence"/>
</dbReference>
<comment type="similarity">
    <text evidence="1">Belongs to the membrane fusion protein (MFP) (TC 8.A.1) family.</text>
</comment>
<accession>A0ABQ1SBX6</accession>
<dbReference type="Pfam" id="PF25954">
    <property type="entry name" value="Beta-barrel_RND_2"/>
    <property type="match status" value="1"/>
</dbReference>
<reference evidence="7" key="1">
    <citation type="journal article" date="2019" name="Int. J. Syst. Evol. Microbiol.">
        <title>The Global Catalogue of Microorganisms (GCM) 10K type strain sequencing project: providing services to taxonomists for standard genome sequencing and annotation.</title>
        <authorList>
            <consortium name="The Broad Institute Genomics Platform"/>
            <consortium name="The Broad Institute Genome Sequencing Center for Infectious Disease"/>
            <person name="Wu L."/>
            <person name="Ma J."/>
        </authorList>
    </citation>
    <scope>NUCLEOTIDE SEQUENCE [LARGE SCALE GENOMIC DNA]</scope>
    <source>
        <strain evidence="7">CGMCC 1.12931</strain>
    </source>
</reference>
<evidence type="ECO:0000313" key="6">
    <source>
        <dbReference type="EMBL" id="GGE25647.1"/>
    </source>
</evidence>
<evidence type="ECO:0000259" key="3">
    <source>
        <dbReference type="Pfam" id="PF25893"/>
    </source>
</evidence>
<proteinExistence type="inferred from homology"/>
<dbReference type="EMBL" id="BMGM01000001">
    <property type="protein sequence ID" value="GGE25647.1"/>
    <property type="molecule type" value="Genomic_DNA"/>
</dbReference>
<protein>
    <submittedName>
        <fullName evidence="6">RND transporter</fullName>
    </submittedName>
</protein>
<sequence length="379" mass="43684">MLIACGDKENERNIDEILENNNKEEIQQLKEELYAEQRKVTTDLERVNEKLLAFEDKSKYSLVEAEQVEKSNFKHYIKVQGNVTTDENLLIYPEFTGVLTNIYIQEGDRVKKGQLLARIDDGGMQNQLQELRAQRELVKTRFERQERLWDENIGSEIQFLEAKTGFEQIDNSVKQMQQQLAKAEIRAPFDGVVDEVITDRGQVVMQNQNALFRVVNLRNMYIEANVPETYVGKIDKDTESIVNLRALETSFEAKVDRVSSFIEDSNRNFRVRVSVPDSIEYVKPNLIATLQLNDYTNNEAIKVSENVLQETATGEFFVFKLEKQEDNVAKAVYQKVIPGRNYQGKIEILEGLQAGDFIVTEGARTLKRDEKVRIANTNK</sequence>
<keyword evidence="7" id="KW-1185">Reference proteome</keyword>
<dbReference type="Gene3D" id="2.40.30.170">
    <property type="match status" value="1"/>
</dbReference>
<dbReference type="PANTHER" id="PTHR30469">
    <property type="entry name" value="MULTIDRUG RESISTANCE PROTEIN MDTA"/>
    <property type="match status" value="1"/>
</dbReference>
<feature type="domain" description="CusB-like beta-barrel" evidence="4">
    <location>
        <begin position="222"/>
        <end position="294"/>
    </location>
</feature>
<dbReference type="Gene3D" id="2.40.50.100">
    <property type="match status" value="1"/>
</dbReference>
<dbReference type="Pfam" id="PF25973">
    <property type="entry name" value="BSH_CzcB"/>
    <property type="match status" value="1"/>
</dbReference>
<feature type="coiled-coil region" evidence="2">
    <location>
        <begin position="128"/>
        <end position="186"/>
    </location>
</feature>
<evidence type="ECO:0000313" key="7">
    <source>
        <dbReference type="Proteomes" id="UP000599179"/>
    </source>
</evidence>
<dbReference type="Gene3D" id="2.40.420.20">
    <property type="match status" value="1"/>
</dbReference>
<comment type="caution">
    <text evidence="6">The sequence shown here is derived from an EMBL/GenBank/DDBJ whole genome shotgun (WGS) entry which is preliminary data.</text>
</comment>
<dbReference type="Pfam" id="PF25893">
    <property type="entry name" value="HH_CzcB"/>
    <property type="match status" value="1"/>
</dbReference>
<dbReference type="InterPro" id="IPR058648">
    <property type="entry name" value="HH_CzcB-like"/>
</dbReference>
<dbReference type="Gene3D" id="1.10.287.470">
    <property type="entry name" value="Helix hairpin bin"/>
    <property type="match status" value="1"/>
</dbReference>
<feature type="domain" description="CzcB-like barrel-sandwich hybrid" evidence="5">
    <location>
        <begin position="91"/>
        <end position="214"/>
    </location>
</feature>
<evidence type="ECO:0000259" key="5">
    <source>
        <dbReference type="Pfam" id="PF25973"/>
    </source>
</evidence>
<organism evidence="6 7">
    <name type="scientific">Psychroflexus planctonicus</name>
    <dbReference type="NCBI Taxonomy" id="1526575"/>
    <lineage>
        <taxon>Bacteria</taxon>
        <taxon>Pseudomonadati</taxon>
        <taxon>Bacteroidota</taxon>
        <taxon>Flavobacteriia</taxon>
        <taxon>Flavobacteriales</taxon>
        <taxon>Flavobacteriaceae</taxon>
        <taxon>Psychroflexus</taxon>
    </lineage>
</organism>
<evidence type="ECO:0000259" key="4">
    <source>
        <dbReference type="Pfam" id="PF25954"/>
    </source>
</evidence>